<dbReference type="InterPro" id="IPR014876">
    <property type="entry name" value="DEK_C"/>
</dbReference>
<reference evidence="10" key="1">
    <citation type="journal article" date="2014" name="Science">
        <title>Ancient hybridizations among the ancestral genomes of bread wheat.</title>
        <authorList>
            <consortium name="International Wheat Genome Sequencing Consortium,"/>
            <person name="Marcussen T."/>
            <person name="Sandve S.R."/>
            <person name="Heier L."/>
            <person name="Spannagl M."/>
            <person name="Pfeifer M."/>
            <person name="Jakobsen K.S."/>
            <person name="Wulff B.B."/>
            <person name="Steuernagel B."/>
            <person name="Mayer K.F."/>
            <person name="Olsen O.A."/>
        </authorList>
    </citation>
    <scope>NUCLEOTIDE SEQUENCE [LARGE SCALE GENOMIC DNA]</scope>
    <source>
        <strain evidence="10">cv. AL8/78</strain>
    </source>
</reference>
<dbReference type="Gramene" id="AET3Gv20617100.2">
    <property type="protein sequence ID" value="AET3Gv20617100.2"/>
    <property type="gene ID" value="AET3Gv20617100"/>
</dbReference>
<keyword evidence="4" id="KW-0238">DNA-binding</keyword>
<evidence type="ECO:0000259" key="8">
    <source>
        <dbReference type="PROSITE" id="PS51998"/>
    </source>
</evidence>
<dbReference type="InterPro" id="IPR003173">
    <property type="entry name" value="PC4_C"/>
</dbReference>
<sequence>MDEKTQDKVEAAVLEILRGSDMESLTEYKVRTAAADRLGIDLDLPLHKRFVRRLVEDYLKSLAEEEDEKQKGGSRKEGKKKQQRQEEEGQEEDEEKEGEEEEEEEEDKGGEGKKEFDDNGDLILCRLSKNRRVTLQEFKGKTLVSIREYYFKDGKELPTSKAMSIWLGFVSGFSLCRKGCISCLKSTLSDYVKT</sequence>
<keyword evidence="5" id="KW-0804">Transcription</keyword>
<dbReference type="Pfam" id="PF02229">
    <property type="entry name" value="PC4"/>
    <property type="match status" value="1"/>
</dbReference>
<keyword evidence="6" id="KW-0539">Nucleus</keyword>
<evidence type="ECO:0000256" key="1">
    <source>
        <dbReference type="ARBA" id="ARBA00004123"/>
    </source>
</evidence>
<keyword evidence="10" id="KW-1185">Reference proteome</keyword>
<dbReference type="SUPFAM" id="SSF54447">
    <property type="entry name" value="ssDNA-binding transcriptional regulator domain"/>
    <property type="match status" value="1"/>
</dbReference>
<accession>A0A453F9L3</accession>
<dbReference type="InterPro" id="IPR017415">
    <property type="entry name" value="KELP"/>
</dbReference>
<dbReference type="GO" id="GO:0005634">
    <property type="term" value="C:nucleus"/>
    <property type="evidence" value="ECO:0007669"/>
    <property type="project" value="UniProtKB-SubCell"/>
</dbReference>
<dbReference type="EnsemblPlants" id="AET3Gv20617100.2">
    <property type="protein sequence ID" value="AET3Gv20617100.2"/>
    <property type="gene ID" value="AET3Gv20617100"/>
</dbReference>
<evidence type="ECO:0000313" key="10">
    <source>
        <dbReference type="Proteomes" id="UP000015105"/>
    </source>
</evidence>
<feature type="domain" description="DEK-C" evidence="8">
    <location>
        <begin position="3"/>
        <end position="60"/>
    </location>
</feature>
<dbReference type="InterPro" id="IPR009044">
    <property type="entry name" value="ssDNA-bd_transcriptional_reg"/>
</dbReference>
<dbReference type="Proteomes" id="UP000015105">
    <property type="component" value="Chromosome 3D"/>
</dbReference>
<protein>
    <recommendedName>
        <fullName evidence="8">DEK-C domain-containing protein</fullName>
    </recommendedName>
</protein>
<comment type="similarity">
    <text evidence="2">Belongs to the transcriptional coactivator PC4 family.</text>
</comment>
<evidence type="ECO:0000256" key="7">
    <source>
        <dbReference type="SAM" id="MobiDB-lite"/>
    </source>
</evidence>
<dbReference type="Gene3D" id="2.30.31.10">
    <property type="entry name" value="Transcriptional Coactivator Pc4, Chain A"/>
    <property type="match status" value="1"/>
</dbReference>
<feature type="compositionally biased region" description="Basic and acidic residues" evidence="7">
    <location>
        <begin position="62"/>
        <end position="76"/>
    </location>
</feature>
<organism evidence="9 10">
    <name type="scientific">Aegilops tauschii subsp. strangulata</name>
    <name type="common">Goatgrass</name>
    <dbReference type="NCBI Taxonomy" id="200361"/>
    <lineage>
        <taxon>Eukaryota</taxon>
        <taxon>Viridiplantae</taxon>
        <taxon>Streptophyta</taxon>
        <taxon>Embryophyta</taxon>
        <taxon>Tracheophyta</taxon>
        <taxon>Spermatophyta</taxon>
        <taxon>Magnoliopsida</taxon>
        <taxon>Liliopsida</taxon>
        <taxon>Poales</taxon>
        <taxon>Poaceae</taxon>
        <taxon>BOP clade</taxon>
        <taxon>Pooideae</taxon>
        <taxon>Triticodae</taxon>
        <taxon>Triticeae</taxon>
        <taxon>Triticinae</taxon>
        <taxon>Aegilops</taxon>
    </lineage>
</organism>
<dbReference type="GO" id="GO:0046982">
    <property type="term" value="F:protein heterodimerization activity"/>
    <property type="evidence" value="ECO:0007669"/>
    <property type="project" value="EnsemblPlants"/>
</dbReference>
<keyword evidence="3" id="KW-0805">Transcription regulation</keyword>
<dbReference type="GO" id="GO:0003677">
    <property type="term" value="F:DNA binding"/>
    <property type="evidence" value="ECO:0007669"/>
    <property type="project" value="UniProtKB-KW"/>
</dbReference>
<evidence type="ECO:0000313" key="9">
    <source>
        <dbReference type="EnsemblPlants" id="AET3Gv20617100.2"/>
    </source>
</evidence>
<dbReference type="Pfam" id="PF08766">
    <property type="entry name" value="DEK_C"/>
    <property type="match status" value="1"/>
</dbReference>
<reference evidence="9" key="3">
    <citation type="journal article" date="2017" name="Nature">
        <title>Genome sequence of the progenitor of the wheat D genome Aegilops tauschii.</title>
        <authorList>
            <person name="Luo M.C."/>
            <person name="Gu Y.Q."/>
            <person name="Puiu D."/>
            <person name="Wang H."/>
            <person name="Twardziok S.O."/>
            <person name="Deal K.R."/>
            <person name="Huo N."/>
            <person name="Zhu T."/>
            <person name="Wang L."/>
            <person name="Wang Y."/>
            <person name="McGuire P.E."/>
            <person name="Liu S."/>
            <person name="Long H."/>
            <person name="Ramasamy R.K."/>
            <person name="Rodriguez J.C."/>
            <person name="Van S.L."/>
            <person name="Yuan L."/>
            <person name="Wang Z."/>
            <person name="Xia Z."/>
            <person name="Xiao L."/>
            <person name="Anderson O.D."/>
            <person name="Ouyang S."/>
            <person name="Liang Y."/>
            <person name="Zimin A.V."/>
            <person name="Pertea G."/>
            <person name="Qi P."/>
            <person name="Bennetzen J.L."/>
            <person name="Dai X."/>
            <person name="Dawson M.W."/>
            <person name="Muller H.G."/>
            <person name="Kugler K."/>
            <person name="Rivarola-Duarte L."/>
            <person name="Spannagl M."/>
            <person name="Mayer K.F.X."/>
            <person name="Lu F.H."/>
            <person name="Bevan M.W."/>
            <person name="Leroy P."/>
            <person name="Li P."/>
            <person name="You F.M."/>
            <person name="Sun Q."/>
            <person name="Liu Z."/>
            <person name="Lyons E."/>
            <person name="Wicker T."/>
            <person name="Salzberg S.L."/>
            <person name="Devos K.M."/>
            <person name="Dvorak J."/>
        </authorList>
    </citation>
    <scope>NUCLEOTIDE SEQUENCE [LARGE SCALE GENOMIC DNA]</scope>
    <source>
        <strain evidence="9">cv. AL8/78</strain>
    </source>
</reference>
<dbReference type="GO" id="GO:0060261">
    <property type="term" value="P:positive regulation of transcription initiation by RNA polymerase II"/>
    <property type="evidence" value="ECO:0007669"/>
    <property type="project" value="InterPro"/>
</dbReference>
<evidence type="ECO:0000256" key="5">
    <source>
        <dbReference type="ARBA" id="ARBA00023163"/>
    </source>
</evidence>
<name>A0A453F9L3_AEGTS</name>
<feature type="compositionally biased region" description="Acidic residues" evidence="7">
    <location>
        <begin position="88"/>
        <end position="108"/>
    </location>
</feature>
<comment type="subcellular location">
    <subcellularLocation>
        <location evidence="1">Nucleus</location>
    </subcellularLocation>
</comment>
<dbReference type="AlphaFoldDB" id="A0A453F9L3"/>
<evidence type="ECO:0000256" key="6">
    <source>
        <dbReference type="ARBA" id="ARBA00023242"/>
    </source>
</evidence>
<reference evidence="9" key="4">
    <citation type="submission" date="2019-03" db="UniProtKB">
        <authorList>
            <consortium name="EnsemblPlants"/>
        </authorList>
    </citation>
    <scope>IDENTIFICATION</scope>
</reference>
<dbReference type="PROSITE" id="PS51998">
    <property type="entry name" value="DEK_C"/>
    <property type="match status" value="1"/>
</dbReference>
<dbReference type="STRING" id="200361.A0A453F9L3"/>
<reference evidence="10" key="2">
    <citation type="journal article" date="2017" name="Nat. Plants">
        <title>The Aegilops tauschii genome reveals multiple impacts of transposons.</title>
        <authorList>
            <person name="Zhao G."/>
            <person name="Zou C."/>
            <person name="Li K."/>
            <person name="Wang K."/>
            <person name="Li T."/>
            <person name="Gao L."/>
            <person name="Zhang X."/>
            <person name="Wang H."/>
            <person name="Yang Z."/>
            <person name="Liu X."/>
            <person name="Jiang W."/>
            <person name="Mao L."/>
            <person name="Kong X."/>
            <person name="Jiao Y."/>
            <person name="Jia J."/>
        </authorList>
    </citation>
    <scope>NUCLEOTIDE SEQUENCE [LARGE SCALE GENOMIC DNA]</scope>
    <source>
        <strain evidence="10">cv. AL8/78</strain>
    </source>
</reference>
<evidence type="ECO:0000256" key="4">
    <source>
        <dbReference type="ARBA" id="ARBA00023125"/>
    </source>
</evidence>
<evidence type="ECO:0000256" key="2">
    <source>
        <dbReference type="ARBA" id="ARBA00009001"/>
    </source>
</evidence>
<proteinExistence type="inferred from homology"/>
<feature type="region of interest" description="Disordered" evidence="7">
    <location>
        <begin position="62"/>
        <end position="116"/>
    </location>
</feature>
<dbReference type="GO" id="GO:0005737">
    <property type="term" value="C:cytoplasm"/>
    <property type="evidence" value="ECO:0007669"/>
    <property type="project" value="EnsemblPlants"/>
</dbReference>
<reference evidence="9" key="5">
    <citation type="journal article" date="2021" name="G3 (Bethesda)">
        <title>Aegilops tauschii genome assembly Aet v5.0 features greater sequence contiguity and improved annotation.</title>
        <authorList>
            <person name="Wang L."/>
            <person name="Zhu T."/>
            <person name="Rodriguez J.C."/>
            <person name="Deal K.R."/>
            <person name="Dubcovsky J."/>
            <person name="McGuire P.E."/>
            <person name="Lux T."/>
            <person name="Spannagl M."/>
            <person name="Mayer K.F.X."/>
            <person name="Baldrich P."/>
            <person name="Meyers B.C."/>
            <person name="Huo N."/>
            <person name="Gu Y.Q."/>
            <person name="Zhou H."/>
            <person name="Devos K.M."/>
            <person name="Bennetzen J.L."/>
            <person name="Unver T."/>
            <person name="Budak H."/>
            <person name="Gulick P.J."/>
            <person name="Galiba G."/>
            <person name="Kalapos B."/>
            <person name="Nelson D.R."/>
            <person name="Li P."/>
            <person name="You F.M."/>
            <person name="Luo M.C."/>
            <person name="Dvorak J."/>
        </authorList>
    </citation>
    <scope>NUCLEOTIDE SEQUENCE [LARGE SCALE GENOMIC DNA]</scope>
    <source>
        <strain evidence="9">cv. AL8/78</strain>
    </source>
</reference>
<dbReference type="InterPro" id="IPR045125">
    <property type="entry name" value="Sub1/Tcp4-like"/>
</dbReference>
<dbReference type="GO" id="GO:0003713">
    <property type="term" value="F:transcription coactivator activity"/>
    <property type="evidence" value="ECO:0007669"/>
    <property type="project" value="InterPro"/>
</dbReference>
<dbReference type="PIRSF" id="PIRSF038156">
    <property type="entry name" value="RNA_pol_II_KELP"/>
    <property type="match status" value="1"/>
</dbReference>
<evidence type="ECO:0000256" key="3">
    <source>
        <dbReference type="ARBA" id="ARBA00023015"/>
    </source>
</evidence>
<dbReference type="PANTHER" id="PTHR13215">
    <property type="entry name" value="RNA POLYMERASE II TRANSCRIPTIONAL COACTIVATOR"/>
    <property type="match status" value="1"/>
</dbReference>